<evidence type="ECO:0000256" key="1">
    <source>
        <dbReference type="SAM" id="MobiDB-lite"/>
    </source>
</evidence>
<accession>A0A8B9EN09</accession>
<evidence type="ECO:0000313" key="3">
    <source>
        <dbReference type="Proteomes" id="UP000694521"/>
    </source>
</evidence>
<reference evidence="2" key="1">
    <citation type="submission" date="2025-08" db="UniProtKB">
        <authorList>
            <consortium name="Ensembl"/>
        </authorList>
    </citation>
    <scope>IDENTIFICATION</scope>
</reference>
<name>A0A8B9EN09_ANSCY</name>
<keyword evidence="3" id="KW-1185">Reference proteome</keyword>
<feature type="region of interest" description="Disordered" evidence="1">
    <location>
        <begin position="1"/>
        <end position="75"/>
    </location>
</feature>
<proteinExistence type="predicted"/>
<organism evidence="2 3">
    <name type="scientific">Anser cygnoides</name>
    <name type="common">Swan goose</name>
    <dbReference type="NCBI Taxonomy" id="8845"/>
    <lineage>
        <taxon>Eukaryota</taxon>
        <taxon>Metazoa</taxon>
        <taxon>Chordata</taxon>
        <taxon>Craniata</taxon>
        <taxon>Vertebrata</taxon>
        <taxon>Euteleostomi</taxon>
        <taxon>Archelosauria</taxon>
        <taxon>Archosauria</taxon>
        <taxon>Dinosauria</taxon>
        <taxon>Saurischia</taxon>
        <taxon>Theropoda</taxon>
        <taxon>Coelurosauria</taxon>
        <taxon>Aves</taxon>
        <taxon>Neognathae</taxon>
        <taxon>Galloanserae</taxon>
        <taxon>Anseriformes</taxon>
        <taxon>Anatidae</taxon>
        <taxon>Anserinae</taxon>
        <taxon>Anser</taxon>
    </lineage>
</organism>
<protein>
    <submittedName>
        <fullName evidence="2">Uncharacterized protein</fullName>
    </submittedName>
</protein>
<dbReference type="AlphaFoldDB" id="A0A8B9EN09"/>
<evidence type="ECO:0000313" key="2">
    <source>
        <dbReference type="Ensembl" id="ENSACDP00005021896.1"/>
    </source>
</evidence>
<dbReference type="Ensembl" id="ENSACDT00005026177.1">
    <property type="protein sequence ID" value="ENSACDP00005021896.1"/>
    <property type="gene ID" value="ENSACDG00005015851.1"/>
</dbReference>
<sequence>MRGMKLCCAPSLSSAHTPPTRGSGHGGGPQHPWEQTATAPKVEKRRAAGPGLHVGHLQEQDDKPRQQTAYFNRVG</sequence>
<reference evidence="2" key="2">
    <citation type="submission" date="2025-09" db="UniProtKB">
        <authorList>
            <consortium name="Ensembl"/>
        </authorList>
    </citation>
    <scope>IDENTIFICATION</scope>
</reference>
<feature type="compositionally biased region" description="Basic and acidic residues" evidence="1">
    <location>
        <begin position="56"/>
        <end position="65"/>
    </location>
</feature>
<dbReference type="Proteomes" id="UP000694521">
    <property type="component" value="Unplaced"/>
</dbReference>
<feature type="compositionally biased region" description="Polar residues" evidence="1">
    <location>
        <begin position="66"/>
        <end position="75"/>
    </location>
</feature>